<dbReference type="PROSITE" id="PS51740">
    <property type="entry name" value="SPOVT_ABRB"/>
    <property type="match status" value="1"/>
</dbReference>
<reference evidence="4 5" key="1">
    <citation type="journal article" date="2016" name="Nat. Commun.">
        <title>Thousands of microbial genomes shed light on interconnected biogeochemical processes in an aquifer system.</title>
        <authorList>
            <person name="Anantharaman K."/>
            <person name="Brown C.T."/>
            <person name="Hug L.A."/>
            <person name="Sharon I."/>
            <person name="Castelle C.J."/>
            <person name="Probst A.J."/>
            <person name="Thomas B.C."/>
            <person name="Singh A."/>
            <person name="Wilkins M.J."/>
            <person name="Karaoz U."/>
            <person name="Brodie E.L."/>
            <person name="Williams K.H."/>
            <person name="Hubbard S.S."/>
            <person name="Banfield J.F."/>
        </authorList>
    </citation>
    <scope>NUCLEOTIDE SEQUENCE [LARGE SCALE GENOMIC DNA]</scope>
</reference>
<protein>
    <recommendedName>
        <fullName evidence="3">SpoVT-AbrB domain-containing protein</fullName>
    </recommendedName>
</protein>
<keyword evidence="1" id="KW-0238">DNA-binding</keyword>
<evidence type="ECO:0000313" key="4">
    <source>
        <dbReference type="EMBL" id="OGE81613.1"/>
    </source>
</evidence>
<evidence type="ECO:0000256" key="1">
    <source>
        <dbReference type="PROSITE-ProRule" id="PRU01076"/>
    </source>
</evidence>
<dbReference type="Gene3D" id="2.10.260.10">
    <property type="match status" value="1"/>
</dbReference>
<sequence length="100" mass="11404">MKIQHIAKTNEKGQIVIPKDLRDELGISDKVSLHLVKKGPGIYIYPVSEVIGEFDTVNSYLAILEKTQGSWGPETVEEKRREKAQKKMEQKAARLGKQQW</sequence>
<dbReference type="STRING" id="1817825.A2720_00770"/>
<dbReference type="Proteomes" id="UP000178892">
    <property type="component" value="Unassembled WGS sequence"/>
</dbReference>
<dbReference type="AlphaFoldDB" id="A0A1F5NVJ0"/>
<dbReference type="InterPro" id="IPR037914">
    <property type="entry name" value="SpoVT-AbrB_sf"/>
</dbReference>
<dbReference type="EMBL" id="MFEL01000007">
    <property type="protein sequence ID" value="OGE81613.1"/>
    <property type="molecule type" value="Genomic_DNA"/>
</dbReference>
<dbReference type="NCBIfam" id="TIGR01439">
    <property type="entry name" value="lp_hng_hel_AbrB"/>
    <property type="match status" value="1"/>
</dbReference>
<dbReference type="InterPro" id="IPR007159">
    <property type="entry name" value="SpoVT-AbrB_dom"/>
</dbReference>
<dbReference type="SMART" id="SM00966">
    <property type="entry name" value="SpoVT_AbrB"/>
    <property type="match status" value="1"/>
</dbReference>
<feature type="region of interest" description="Disordered" evidence="2">
    <location>
        <begin position="74"/>
        <end position="100"/>
    </location>
</feature>
<evidence type="ECO:0000313" key="5">
    <source>
        <dbReference type="Proteomes" id="UP000178892"/>
    </source>
</evidence>
<accession>A0A1F5NVJ0</accession>
<feature type="domain" description="SpoVT-AbrB" evidence="3">
    <location>
        <begin position="4"/>
        <end position="49"/>
    </location>
</feature>
<gene>
    <name evidence="4" type="ORF">A2720_00770</name>
</gene>
<evidence type="ECO:0000256" key="2">
    <source>
        <dbReference type="SAM" id="MobiDB-lite"/>
    </source>
</evidence>
<feature type="compositionally biased region" description="Basic and acidic residues" evidence="2">
    <location>
        <begin position="76"/>
        <end position="92"/>
    </location>
</feature>
<dbReference type="GO" id="GO:0003677">
    <property type="term" value="F:DNA binding"/>
    <property type="evidence" value="ECO:0007669"/>
    <property type="project" value="UniProtKB-UniRule"/>
</dbReference>
<proteinExistence type="predicted"/>
<dbReference type="Pfam" id="PF04014">
    <property type="entry name" value="MazE_antitoxin"/>
    <property type="match status" value="1"/>
</dbReference>
<evidence type="ECO:0000259" key="3">
    <source>
        <dbReference type="PROSITE" id="PS51740"/>
    </source>
</evidence>
<organism evidence="4 5">
    <name type="scientific">Candidatus Doudnabacteria bacterium RIFCSPHIGHO2_01_FULL_46_24</name>
    <dbReference type="NCBI Taxonomy" id="1817825"/>
    <lineage>
        <taxon>Bacteria</taxon>
        <taxon>Candidatus Doudnaibacteriota</taxon>
    </lineage>
</organism>
<name>A0A1F5NVJ0_9BACT</name>
<comment type="caution">
    <text evidence="4">The sequence shown here is derived from an EMBL/GenBank/DDBJ whole genome shotgun (WGS) entry which is preliminary data.</text>
</comment>
<dbReference type="SUPFAM" id="SSF89447">
    <property type="entry name" value="AbrB/MazE/MraZ-like"/>
    <property type="match status" value="1"/>
</dbReference>